<dbReference type="Proteomes" id="UP000315439">
    <property type="component" value="Unassembled WGS sequence"/>
</dbReference>
<dbReference type="RefSeq" id="WP_142933666.1">
    <property type="nucleotide sequence ID" value="NZ_ML660169.1"/>
</dbReference>
<dbReference type="Gene3D" id="3.40.50.1820">
    <property type="entry name" value="alpha/beta hydrolase"/>
    <property type="match status" value="1"/>
</dbReference>
<evidence type="ECO:0000256" key="1">
    <source>
        <dbReference type="SAM" id="SignalP"/>
    </source>
</evidence>
<protein>
    <recommendedName>
        <fullName evidence="4">Conditioned medium factor</fullName>
    </recommendedName>
</protein>
<dbReference type="InterPro" id="IPR029058">
    <property type="entry name" value="AB_hydrolase_fold"/>
</dbReference>
<dbReference type="SUPFAM" id="SSF53474">
    <property type="entry name" value="alpha/beta-Hydrolases"/>
    <property type="match status" value="1"/>
</dbReference>
<sequence>MKLSNKLLKANLLTTSIASLFFTTFTVGAAQNPPPTSLAKHVAVAAENLAEQKLPSAQSKGIFSHSSMLPILIPRSTSGTLNAKSTSQATNQPLTINQSILFDGESNSPLVFISPDSEQWLLTVTDPDGRQVLNETNATNNRLTVENITVGQKSFKGKQLLIKTPIAGKWNVQLTRNERVKNSTSVSSTNDKIDTANQPIGYLLFKGDPNFKLYSHLDDNLTILNRNINVVAYMVNAKTDRGDRELMLRKHPLQGMITKATARITTPGNNLVKLDLADDGLNGDKLAGDGVFSAKIPTHETGVYTSQVTIEGIRSDGIRFSRTTTDLYPVEAPAFNFTQAAANLTLSGQTTGIVSVPVKQLEPETSVFMAGEIWGTDAYGLQKPAAWIGGIVSPEKSNQNANLNLSFDIRWLKRAKLTAPFVLKSLRLQTVNTNVPIAQVEQLPLNLSHQTSRNLQAVLAENKWQKNALDGNLEITPEMLRGKPPVSLNKTTQAASGSALMLVHGYCSGGVWNTNHFTNSIEFQDYKKNRTHDEFAQLIKNFGASYSSFGVVAHSQGGAAALHLLAKYWTGLDNASGGRKIQSLGTPYQGTALAGNAALLGQLFGIGCGPNTDMTYSGAANWLATIPSWARAEVDYYTTSFKTRWWAYDYCHLATDLFLDDPEDGTTEKWAGQLSGAVNKGHKKGWCHTTGMRDTAQYKDSSRNSSMNSRAAR</sequence>
<evidence type="ECO:0000313" key="2">
    <source>
        <dbReference type="EMBL" id="TQV85014.1"/>
    </source>
</evidence>
<dbReference type="EMBL" id="VIKS01000013">
    <property type="protein sequence ID" value="TQV85014.1"/>
    <property type="molecule type" value="Genomic_DNA"/>
</dbReference>
<gene>
    <name evidence="2" type="ORF">FLL46_21735</name>
</gene>
<name>A0A545U6F7_9GAMM</name>
<evidence type="ECO:0000313" key="3">
    <source>
        <dbReference type="Proteomes" id="UP000315439"/>
    </source>
</evidence>
<feature type="chain" id="PRO_5022101989" description="Conditioned medium factor" evidence="1">
    <location>
        <begin position="30"/>
        <end position="713"/>
    </location>
</feature>
<keyword evidence="1" id="KW-0732">Signal</keyword>
<comment type="caution">
    <text evidence="2">The sequence shown here is derived from an EMBL/GenBank/DDBJ whole genome shotgun (WGS) entry which is preliminary data.</text>
</comment>
<feature type="signal peptide" evidence="1">
    <location>
        <begin position="1"/>
        <end position="29"/>
    </location>
</feature>
<organism evidence="2 3">
    <name type="scientific">Aliikangiella coralliicola</name>
    <dbReference type="NCBI Taxonomy" id="2592383"/>
    <lineage>
        <taxon>Bacteria</taxon>
        <taxon>Pseudomonadati</taxon>
        <taxon>Pseudomonadota</taxon>
        <taxon>Gammaproteobacteria</taxon>
        <taxon>Oceanospirillales</taxon>
        <taxon>Pleioneaceae</taxon>
        <taxon>Aliikangiella</taxon>
    </lineage>
</organism>
<proteinExistence type="predicted"/>
<evidence type="ECO:0008006" key="4">
    <source>
        <dbReference type="Google" id="ProtNLM"/>
    </source>
</evidence>
<dbReference type="AlphaFoldDB" id="A0A545U6F7"/>
<keyword evidence="3" id="KW-1185">Reference proteome</keyword>
<reference evidence="2 3" key="1">
    <citation type="submission" date="2019-07" db="EMBL/GenBank/DDBJ databases">
        <title>Draft genome for Aliikangiella sp. M105.</title>
        <authorList>
            <person name="Wang G."/>
        </authorList>
    </citation>
    <scope>NUCLEOTIDE SEQUENCE [LARGE SCALE GENOMIC DNA]</scope>
    <source>
        <strain evidence="2 3">M105</strain>
    </source>
</reference>
<accession>A0A545U6F7</accession>
<dbReference type="NCBIfam" id="NF041940">
    <property type="entry name" value="choice_anch_X"/>
    <property type="match status" value="1"/>
</dbReference>
<dbReference type="OrthoDB" id="6189002at2"/>